<evidence type="ECO:0000313" key="1">
    <source>
        <dbReference type="EMBL" id="CAG8748332.1"/>
    </source>
</evidence>
<proteinExistence type="predicted"/>
<sequence length="41" mass="4840">MSYNNTNTTHIHIQKPPLNNLEQLSTLLVTWKITNKKQTKF</sequence>
<accession>A0ACA9QER8</accession>
<comment type="caution">
    <text evidence="1">The sequence shown here is derived from an EMBL/GenBank/DDBJ whole genome shotgun (WGS) entry which is preliminary data.</text>
</comment>
<dbReference type="Proteomes" id="UP000789702">
    <property type="component" value="Unassembled WGS sequence"/>
</dbReference>
<keyword evidence="2" id="KW-1185">Reference proteome</keyword>
<gene>
    <name evidence="1" type="ORF">DHETER_LOCUS14485</name>
</gene>
<feature type="non-terminal residue" evidence="1">
    <location>
        <position position="41"/>
    </location>
</feature>
<organism evidence="1 2">
    <name type="scientific">Dentiscutata heterogama</name>
    <dbReference type="NCBI Taxonomy" id="1316150"/>
    <lineage>
        <taxon>Eukaryota</taxon>
        <taxon>Fungi</taxon>
        <taxon>Fungi incertae sedis</taxon>
        <taxon>Mucoromycota</taxon>
        <taxon>Glomeromycotina</taxon>
        <taxon>Glomeromycetes</taxon>
        <taxon>Diversisporales</taxon>
        <taxon>Gigasporaceae</taxon>
        <taxon>Dentiscutata</taxon>
    </lineage>
</organism>
<dbReference type="EMBL" id="CAJVPU010044772">
    <property type="protein sequence ID" value="CAG8748332.1"/>
    <property type="molecule type" value="Genomic_DNA"/>
</dbReference>
<name>A0ACA9QER8_9GLOM</name>
<protein>
    <submittedName>
        <fullName evidence="1">11616_t:CDS:1</fullName>
    </submittedName>
</protein>
<reference evidence="1" key="1">
    <citation type="submission" date="2021-06" db="EMBL/GenBank/DDBJ databases">
        <authorList>
            <person name="Kallberg Y."/>
            <person name="Tangrot J."/>
            <person name="Rosling A."/>
        </authorList>
    </citation>
    <scope>NUCLEOTIDE SEQUENCE</scope>
    <source>
        <strain evidence="1">IL203A</strain>
    </source>
</reference>
<evidence type="ECO:0000313" key="2">
    <source>
        <dbReference type="Proteomes" id="UP000789702"/>
    </source>
</evidence>